<name>G2KLU1_MICAA</name>
<evidence type="ECO:0000313" key="5">
    <source>
        <dbReference type="Proteomes" id="UP000009286"/>
    </source>
</evidence>
<dbReference type="KEGG" id="mai:MICA_989"/>
<dbReference type="InterPro" id="IPR006027">
    <property type="entry name" value="NusB_RsmB_TIM44"/>
</dbReference>
<sequence length="162" mass="17873">MVRRIMSTEASSKKSEGSPKARASAARLAAVQAVYQIMTNDQSARAVIDEFRLHRFGQTVDGQDMVVPDGMMFTTIVNGVYDRLNEMESYIANASGRPVTDKPKEPLLHAIMLCGAYEMADSPDVDGPVIISDYLDVTHAFYEQGEARLVNGVLDKLFKALR</sequence>
<dbReference type="SUPFAM" id="SSF48013">
    <property type="entry name" value="NusB-like"/>
    <property type="match status" value="1"/>
</dbReference>
<proteinExistence type="predicted"/>
<dbReference type="OrthoDB" id="9797817at2"/>
<protein>
    <submittedName>
        <fullName evidence="4">NusB family protein</fullName>
    </submittedName>
</protein>
<dbReference type="STRING" id="856793.MICA_989"/>
<dbReference type="InterPro" id="IPR035926">
    <property type="entry name" value="NusB-like_sf"/>
</dbReference>
<evidence type="ECO:0000259" key="3">
    <source>
        <dbReference type="Pfam" id="PF01029"/>
    </source>
</evidence>
<keyword evidence="5" id="KW-1185">Reference proteome</keyword>
<feature type="domain" description="NusB/RsmB/TIM44" evidence="3">
    <location>
        <begin position="25"/>
        <end position="157"/>
    </location>
</feature>
<evidence type="ECO:0000256" key="2">
    <source>
        <dbReference type="SAM" id="MobiDB-lite"/>
    </source>
</evidence>
<dbReference type="GO" id="GO:0003723">
    <property type="term" value="F:RNA binding"/>
    <property type="evidence" value="ECO:0007669"/>
    <property type="project" value="UniProtKB-KW"/>
</dbReference>
<dbReference type="eggNOG" id="COG0781">
    <property type="taxonomic scope" value="Bacteria"/>
</dbReference>
<dbReference type="Proteomes" id="UP000009286">
    <property type="component" value="Chromosome"/>
</dbReference>
<evidence type="ECO:0000313" key="4">
    <source>
        <dbReference type="EMBL" id="AEP09320.1"/>
    </source>
</evidence>
<dbReference type="GO" id="GO:0006355">
    <property type="term" value="P:regulation of DNA-templated transcription"/>
    <property type="evidence" value="ECO:0007669"/>
    <property type="project" value="InterPro"/>
</dbReference>
<gene>
    <name evidence="4" type="ordered locus">MICA_989</name>
</gene>
<dbReference type="HOGENOM" id="CLU_087843_4_0_5"/>
<dbReference type="EMBL" id="CP002382">
    <property type="protein sequence ID" value="AEP09320.1"/>
    <property type="molecule type" value="Genomic_DNA"/>
</dbReference>
<feature type="region of interest" description="Disordered" evidence="2">
    <location>
        <begin position="1"/>
        <end position="21"/>
    </location>
</feature>
<accession>G2KLU1</accession>
<evidence type="ECO:0000256" key="1">
    <source>
        <dbReference type="ARBA" id="ARBA00022884"/>
    </source>
</evidence>
<dbReference type="Pfam" id="PF01029">
    <property type="entry name" value="NusB"/>
    <property type="match status" value="1"/>
</dbReference>
<dbReference type="AlphaFoldDB" id="G2KLU1"/>
<dbReference type="Gene3D" id="1.10.940.10">
    <property type="entry name" value="NusB-like"/>
    <property type="match status" value="1"/>
</dbReference>
<reference evidence="4 5" key="1">
    <citation type="journal article" date="2011" name="BMC Genomics">
        <title>Genomic insights into an obligate epibiotic bacterial predator: Micavibrio aeruginosavorus ARL-13.</title>
        <authorList>
            <person name="Wang Z."/>
            <person name="Kadouri D."/>
            <person name="Wu M."/>
        </authorList>
    </citation>
    <scope>NUCLEOTIDE SEQUENCE [LARGE SCALE GENOMIC DNA]</scope>
    <source>
        <strain evidence="4 5">ARL-13</strain>
    </source>
</reference>
<keyword evidence="1" id="KW-0694">RNA-binding</keyword>
<organism evidence="4 5">
    <name type="scientific">Micavibrio aeruginosavorus (strain ARL-13)</name>
    <dbReference type="NCBI Taxonomy" id="856793"/>
    <lineage>
        <taxon>Bacteria</taxon>
        <taxon>Pseudomonadati</taxon>
        <taxon>Bdellovibrionota</taxon>
        <taxon>Bdellovibrionia</taxon>
        <taxon>Bdellovibrionales</taxon>
        <taxon>Pseudobdellovibrionaceae</taxon>
        <taxon>Micavibrio</taxon>
    </lineage>
</organism>